<dbReference type="GO" id="GO:0001100">
    <property type="term" value="P:negative regulation of exit from mitosis"/>
    <property type="evidence" value="ECO:0007669"/>
    <property type="project" value="InterPro"/>
</dbReference>
<evidence type="ECO:0000313" key="3">
    <source>
        <dbReference type="Proteomes" id="UP000765509"/>
    </source>
</evidence>
<dbReference type="GO" id="GO:0044732">
    <property type="term" value="C:mitotic spindle pole body"/>
    <property type="evidence" value="ECO:0007669"/>
    <property type="project" value="TreeGrafter"/>
</dbReference>
<feature type="compositionally biased region" description="Polar residues" evidence="1">
    <location>
        <begin position="943"/>
        <end position="955"/>
    </location>
</feature>
<dbReference type="Proteomes" id="UP000765509">
    <property type="component" value="Unassembled WGS sequence"/>
</dbReference>
<feature type="region of interest" description="Disordered" evidence="1">
    <location>
        <begin position="684"/>
        <end position="829"/>
    </location>
</feature>
<evidence type="ECO:0000256" key="1">
    <source>
        <dbReference type="SAM" id="MobiDB-lite"/>
    </source>
</evidence>
<feature type="compositionally biased region" description="Low complexity" evidence="1">
    <location>
        <begin position="785"/>
        <end position="825"/>
    </location>
</feature>
<gene>
    <name evidence="2" type="ORF">O181_034196</name>
</gene>
<protein>
    <submittedName>
        <fullName evidence="2">Uncharacterized protein</fullName>
    </submittedName>
</protein>
<organism evidence="2 3">
    <name type="scientific">Austropuccinia psidii MF-1</name>
    <dbReference type="NCBI Taxonomy" id="1389203"/>
    <lineage>
        <taxon>Eukaryota</taxon>
        <taxon>Fungi</taxon>
        <taxon>Dikarya</taxon>
        <taxon>Basidiomycota</taxon>
        <taxon>Pucciniomycotina</taxon>
        <taxon>Pucciniomycetes</taxon>
        <taxon>Pucciniales</taxon>
        <taxon>Sphaerophragmiaceae</taxon>
        <taxon>Austropuccinia</taxon>
    </lineage>
</organism>
<feature type="region of interest" description="Disordered" evidence="1">
    <location>
        <begin position="1312"/>
        <end position="1342"/>
    </location>
</feature>
<feature type="compositionally biased region" description="Polar residues" evidence="1">
    <location>
        <begin position="412"/>
        <end position="427"/>
    </location>
</feature>
<dbReference type="EMBL" id="AVOT02012602">
    <property type="protein sequence ID" value="MBW0494481.1"/>
    <property type="molecule type" value="Genomic_DNA"/>
</dbReference>
<name>A0A9Q3D5W2_9BASI</name>
<feature type="region of interest" description="Disordered" evidence="1">
    <location>
        <begin position="410"/>
        <end position="446"/>
    </location>
</feature>
<feature type="region of interest" description="Disordered" evidence="1">
    <location>
        <begin position="930"/>
        <end position="955"/>
    </location>
</feature>
<comment type="caution">
    <text evidence="2">The sequence shown here is derived from an EMBL/GenBank/DDBJ whole genome shotgun (WGS) entry which is preliminary data.</text>
</comment>
<feature type="region of interest" description="Disordered" evidence="1">
    <location>
        <begin position="842"/>
        <end position="889"/>
    </location>
</feature>
<feature type="region of interest" description="Disordered" evidence="1">
    <location>
        <begin position="330"/>
        <end position="390"/>
    </location>
</feature>
<feature type="region of interest" description="Disordered" evidence="1">
    <location>
        <begin position="1"/>
        <end position="20"/>
    </location>
</feature>
<feature type="region of interest" description="Disordered" evidence="1">
    <location>
        <begin position="607"/>
        <end position="665"/>
    </location>
</feature>
<dbReference type="InterPro" id="IPR034586">
    <property type="entry name" value="Bfa1/Byr4"/>
</dbReference>
<feature type="region of interest" description="Disordered" evidence="1">
    <location>
        <begin position="493"/>
        <end position="523"/>
    </location>
</feature>
<keyword evidence="3" id="KW-1185">Reference proteome</keyword>
<dbReference type="PANTHER" id="PTHR35140:SF1">
    <property type="entry name" value="MITOTIC CHECK POINT PROTEIN BFA1"/>
    <property type="match status" value="1"/>
</dbReference>
<feature type="compositionally biased region" description="Polar residues" evidence="1">
    <location>
        <begin position="1312"/>
        <end position="1321"/>
    </location>
</feature>
<reference evidence="2" key="1">
    <citation type="submission" date="2021-03" db="EMBL/GenBank/DDBJ databases">
        <title>Draft genome sequence of rust myrtle Austropuccinia psidii MF-1, a brazilian biotype.</title>
        <authorList>
            <person name="Quecine M.C."/>
            <person name="Pachon D.M.R."/>
            <person name="Bonatelli M.L."/>
            <person name="Correr F.H."/>
            <person name="Franceschini L.M."/>
            <person name="Leite T.F."/>
            <person name="Margarido G.R.A."/>
            <person name="Almeida C.A."/>
            <person name="Ferrarezi J.A."/>
            <person name="Labate C.A."/>
        </authorList>
    </citation>
    <scope>NUCLEOTIDE SEQUENCE</scope>
    <source>
        <strain evidence="2">MF-1</strain>
    </source>
</reference>
<dbReference type="PANTHER" id="PTHR35140">
    <property type="entry name" value="MITOTIC CHECK POINT PROTEIN BFA1"/>
    <property type="match status" value="1"/>
</dbReference>
<sequence>MNSTTESWDSDPDIILPDGPLTLLQSDTENETESTNSSISFNFQQSKLINSNPNHTHNHLDHLENQTHDQFDLDNLNQSNQSDTLKLKIISKKSLSIFDSFNQSTISSSDQDQEIQMAQDSFDSKFSIDQQSTIKPNSTTISKFQNLSIDSNLIKSFLTNDSKNMGTITKLQSNKKSNLIQNPGFDWDEDLILPQDENFITNKFKTHLNNHQNQIENLKQKSSFSSEISQELLDEIDIDEMDHHHPKTKLESINVLNHKKSFKTIQEEDNFENDFQLPSSDQSLDWIHQPNKSTPLKKLSSKPNSIISLTTTTSSDLDFVDDLPIDSLKSSTSDLNSSSKKLNGFKNRSGSNSISSVRINDPTQKQKIRTRPSFTPSLMSDRSSSPFTEIDDDLAEGFFDDIEFPPEFGIPNNLNQLKPNSNLNNHLQPNQSISNQSSNQNQNSSSIGSIDLQNYLKSKVQARAIAIQHPNPTIIPSNPSSLPASSSSSASTILVAPSRTNSSNSVSKLAHFRSRHEPYSRLNPQVRQTIRLYKDKHDEKFEDGLEIQIGSIHSEKLKGKKSTSFNSISNQSYHSNYVQKLSDSAGPSSSSSNLTFSNQSSKLSRITVPFPTTTNNSSSNLHQSSSTSSVSKSLSKRPSTTHLSLLNRPNSALLPSASTPKAPIQLPHRPLSVLALLSNDHCIGSSNSKSSSRSRAKSLRLSNSNSGLKATAQAYSTSTNPSNFDSSNRVQSPSGANLKKSARSNGKSSNLNIRSKTPTASSSQHIGPPVISASNHRTLKHKKSAVALKSSSQVSSSSNHPHTNHNNILSSTDITSSLTSTPPTSFMSLNGRDLQRKQSMPTLNHENNHNSNFGTQIRFGVGSTSNNTSTNWKSHGAVPRPKSRQQLQPLTSHSSLIGHNHSTSVLPSYADPTQASIKKQVINSVSSFSSISSSGVTKKESCRQNTSSPMMGLQSTLNGTNIVSRLTMSTIASRLKAKPSVIHEDHSDVGLKRWKSAGTTIRAPQHLRRPRRLRSYGDGTELDEFDDLPTNKEKEKMFTRVVKIGSNSRLSTKMNNLSNNEFKDANLTTTVPSKSRGRLDARKADGIKKRRMAMNNKAKGEELGQVGKVSTKKGLIRQMSKNTIGKTSNNSEMKWNEKEARWEGNEQVLREFDNVLSSSARPALISQFSIQSPRIKSSSNAEVSEIGGKVGINLNGLIKNKSQNHIVGGMVFDAESMCWRKVQGGDDEDELRLESDEELELRWLADDEKSCGGMMNDKEKQWNLKFDDENDPEDEHQAQEQVEGKGLKGRFWEECIEAEARHRREISSWIVESNSKDNQAQGEDDEVGHESATENNENQSKVARLKKNKSISIASNHHRLNCHSPLLTSSHSYGNLNDPDRYYLQEIRKLVLEEHEEK</sequence>
<feature type="compositionally biased region" description="Polar residues" evidence="1">
    <location>
        <begin position="713"/>
        <end position="735"/>
    </location>
</feature>
<feature type="compositionally biased region" description="Low complexity" evidence="1">
    <location>
        <begin position="428"/>
        <end position="446"/>
    </location>
</feature>
<evidence type="ECO:0000313" key="2">
    <source>
        <dbReference type="EMBL" id="MBW0494481.1"/>
    </source>
</evidence>
<feature type="compositionally biased region" description="Polar residues" evidence="1">
    <location>
        <begin position="346"/>
        <end position="365"/>
    </location>
</feature>
<feature type="compositionally biased region" description="Polar residues" evidence="1">
    <location>
        <begin position="842"/>
        <end position="855"/>
    </location>
</feature>
<proteinExistence type="predicted"/>
<accession>A0A9Q3D5W2</accession>
<dbReference type="GO" id="GO:1990334">
    <property type="term" value="C:Bfa1-Bub2 complex"/>
    <property type="evidence" value="ECO:0007669"/>
    <property type="project" value="InterPro"/>
</dbReference>
<dbReference type="OrthoDB" id="2506743at2759"/>
<feature type="compositionally biased region" description="Polar residues" evidence="1">
    <location>
        <begin position="743"/>
        <end position="765"/>
    </location>
</feature>
<feature type="compositionally biased region" description="Polar residues" evidence="1">
    <location>
        <begin position="372"/>
        <end position="387"/>
    </location>
</feature>
<dbReference type="GO" id="GO:0005096">
    <property type="term" value="F:GTPase activator activity"/>
    <property type="evidence" value="ECO:0007669"/>
    <property type="project" value="InterPro"/>
</dbReference>
<feature type="compositionally biased region" description="Polar residues" evidence="1">
    <location>
        <begin position="641"/>
        <end position="650"/>
    </location>
</feature>
<feature type="compositionally biased region" description="Low complexity" evidence="1">
    <location>
        <begin position="612"/>
        <end position="640"/>
    </location>
</feature>
<feature type="compositionally biased region" description="Low complexity" evidence="1">
    <location>
        <begin position="330"/>
        <end position="342"/>
    </location>
</feature>